<keyword evidence="7" id="KW-0791">Threonine biosynthesis</keyword>
<dbReference type="GO" id="GO:0004073">
    <property type="term" value="F:aspartate-semialdehyde dehydrogenase activity"/>
    <property type="evidence" value="ECO:0007669"/>
    <property type="project" value="UniProtKB-EC"/>
</dbReference>
<dbReference type="PROSITE" id="PS01103">
    <property type="entry name" value="ASD"/>
    <property type="match status" value="1"/>
</dbReference>
<proteinExistence type="inferred from homology"/>
<evidence type="ECO:0000256" key="5">
    <source>
        <dbReference type="ARBA" id="ARBA00013120"/>
    </source>
</evidence>
<evidence type="ECO:0000256" key="3">
    <source>
        <dbReference type="ARBA" id="ARBA00005097"/>
    </source>
</evidence>
<keyword evidence="10 15" id="KW-0560">Oxidoreductase</keyword>
<dbReference type="InterPro" id="IPR036291">
    <property type="entry name" value="NAD(P)-bd_dom_sf"/>
</dbReference>
<dbReference type="SMART" id="SM00859">
    <property type="entry name" value="Semialdhyde_dh"/>
    <property type="match status" value="1"/>
</dbReference>
<dbReference type="NCBIfam" id="TIGR00978">
    <property type="entry name" value="asd_EA"/>
    <property type="match status" value="1"/>
</dbReference>
<evidence type="ECO:0000256" key="7">
    <source>
        <dbReference type="ARBA" id="ARBA00022697"/>
    </source>
</evidence>
<dbReference type="InterPro" id="IPR000319">
    <property type="entry name" value="Asp-semialdehyde_DH_CS"/>
</dbReference>
<evidence type="ECO:0000256" key="1">
    <source>
        <dbReference type="ARBA" id="ARBA00002492"/>
    </source>
</evidence>
<keyword evidence="6" id="KW-0028">Amino-acid biosynthesis</keyword>
<dbReference type="Pfam" id="PF01118">
    <property type="entry name" value="Semialdhyde_dh"/>
    <property type="match status" value="1"/>
</dbReference>
<dbReference type="GO" id="GO:0009088">
    <property type="term" value="P:threonine biosynthetic process"/>
    <property type="evidence" value="ECO:0007669"/>
    <property type="project" value="UniProtKB-KW"/>
</dbReference>
<dbReference type="CDD" id="cd02315">
    <property type="entry name" value="ScASADH_like_N"/>
    <property type="match status" value="1"/>
</dbReference>
<dbReference type="GO" id="GO:0009086">
    <property type="term" value="P:methionine biosynthetic process"/>
    <property type="evidence" value="ECO:0007669"/>
    <property type="project" value="UniProtKB-KW"/>
</dbReference>
<evidence type="ECO:0000313" key="15">
    <source>
        <dbReference type="EMBL" id="MBK8573005.1"/>
    </source>
</evidence>
<dbReference type="GO" id="GO:0009085">
    <property type="term" value="P:lysine biosynthetic process"/>
    <property type="evidence" value="ECO:0007669"/>
    <property type="project" value="UniProtKB-KW"/>
</dbReference>
<evidence type="ECO:0000256" key="6">
    <source>
        <dbReference type="ARBA" id="ARBA00022605"/>
    </source>
</evidence>
<dbReference type="PIRSF" id="PIRSF000148">
    <property type="entry name" value="ASA_dh"/>
    <property type="match status" value="1"/>
</dbReference>
<accession>A0A936K7B3</accession>
<dbReference type="AlphaFoldDB" id="A0A936K7B3"/>
<dbReference type="GO" id="GO:0046983">
    <property type="term" value="F:protein dimerization activity"/>
    <property type="evidence" value="ECO:0007669"/>
    <property type="project" value="InterPro"/>
</dbReference>
<evidence type="ECO:0000313" key="16">
    <source>
        <dbReference type="Proteomes" id="UP000709959"/>
    </source>
</evidence>
<dbReference type="InterPro" id="IPR005676">
    <property type="entry name" value="Asp_semi-ald_DH_pep-lack"/>
</dbReference>
<feature type="domain" description="Semialdehyde dehydrogenase NAD-binding" evidence="14">
    <location>
        <begin position="6"/>
        <end position="131"/>
    </location>
</feature>
<sequence length="351" mass="37636">MTTKIPVTVLGATGVVGQRFVRRLANHPLFRVEHLAASERSSGKRYRDACAWRLDGEAYGGLGDQMMVDGTPEFALSPVVFSALDTGPAKDLEPQFAKAGALVFSNAAAFRMSPEVPLLVPEVNAAHLGLLDLQRHHHGWKGGIVTNANCTATVLVMALAPLHEAFGVEAVMMTSMQAISGAGYPGVASLDILGNVIPFIRNEEPKVEEETPKMLGRFTGQGVELAPMTVSALCHRVPVIEGHTEAVSVRLKGNPSLEAVRAAFLAWKPEPQQLGLFSAPAVPIHVHDLEDRPQVRRDVEKDEGMSVHVGRIRVCPILGIKFALLGHNTERGAAGGSILNAELAHAKGYLR</sequence>
<feature type="active site" description="Proton acceptor" evidence="13">
    <location>
        <position position="243"/>
    </location>
</feature>
<dbReference type="CDD" id="cd18130">
    <property type="entry name" value="ASADH_C_arch_fung_like"/>
    <property type="match status" value="1"/>
</dbReference>
<dbReference type="InterPro" id="IPR012280">
    <property type="entry name" value="Semialdhyde_DH_dimer_dom"/>
</dbReference>
<feature type="active site" description="Acyl-thioester intermediate" evidence="13">
    <location>
        <position position="150"/>
    </location>
</feature>
<dbReference type="FunFam" id="3.30.360.10:FF:000016">
    <property type="entry name" value="Probable aspartate-semialdehyde dehydrogenase"/>
    <property type="match status" value="1"/>
</dbReference>
<reference evidence="15 16" key="1">
    <citation type="submission" date="2020-10" db="EMBL/GenBank/DDBJ databases">
        <title>Connecting structure to function with the recovery of over 1000 high-quality activated sludge metagenome-assembled genomes encoding full-length rRNA genes using long-read sequencing.</title>
        <authorList>
            <person name="Singleton C.M."/>
            <person name="Petriglieri F."/>
            <person name="Kristensen J.M."/>
            <person name="Kirkegaard R.H."/>
            <person name="Michaelsen T.Y."/>
            <person name="Andersen M.H."/>
            <person name="Karst S.M."/>
            <person name="Dueholm M.S."/>
            <person name="Nielsen P.H."/>
            <person name="Albertsen M."/>
        </authorList>
    </citation>
    <scope>NUCLEOTIDE SEQUENCE [LARGE SCALE GENOMIC DNA]</scope>
    <source>
        <strain evidence="15">OdNE_18-Q3-R46-58_MAXAC.008</strain>
    </source>
</reference>
<dbReference type="SUPFAM" id="SSF55347">
    <property type="entry name" value="Glyceraldehyde-3-phosphate dehydrogenase-like, C-terminal domain"/>
    <property type="match status" value="1"/>
</dbReference>
<evidence type="ECO:0000256" key="2">
    <source>
        <dbReference type="ARBA" id="ARBA00005021"/>
    </source>
</evidence>
<dbReference type="EMBL" id="JADKCH010000011">
    <property type="protein sequence ID" value="MBK8573005.1"/>
    <property type="molecule type" value="Genomic_DNA"/>
</dbReference>
<keyword evidence="11" id="KW-0457">Lysine biosynthesis</keyword>
<evidence type="ECO:0000256" key="12">
    <source>
        <dbReference type="ARBA" id="ARBA00023167"/>
    </source>
</evidence>
<comment type="caution">
    <text evidence="15">The sequence shown here is derived from an EMBL/GenBank/DDBJ whole genome shotgun (WGS) entry which is preliminary data.</text>
</comment>
<evidence type="ECO:0000256" key="10">
    <source>
        <dbReference type="ARBA" id="ARBA00023002"/>
    </source>
</evidence>
<dbReference type="Proteomes" id="UP000709959">
    <property type="component" value="Unassembled WGS sequence"/>
</dbReference>
<protein>
    <recommendedName>
        <fullName evidence="5">aspartate-semialdehyde dehydrogenase</fullName>
        <ecNumber evidence="5">1.2.1.11</ecNumber>
    </recommendedName>
</protein>
<dbReference type="Gene3D" id="3.40.50.720">
    <property type="entry name" value="NAD(P)-binding Rossmann-like Domain"/>
    <property type="match status" value="1"/>
</dbReference>
<dbReference type="EC" id="1.2.1.11" evidence="5"/>
<evidence type="ECO:0000256" key="9">
    <source>
        <dbReference type="ARBA" id="ARBA00022915"/>
    </source>
</evidence>
<keyword evidence="12" id="KW-0486">Methionine biosynthesis</keyword>
<evidence type="ECO:0000256" key="11">
    <source>
        <dbReference type="ARBA" id="ARBA00023154"/>
    </source>
</evidence>
<evidence type="ECO:0000256" key="13">
    <source>
        <dbReference type="PIRSR" id="PIRSR000148-1"/>
    </source>
</evidence>
<dbReference type="SUPFAM" id="SSF51735">
    <property type="entry name" value="NAD(P)-binding Rossmann-fold domains"/>
    <property type="match status" value="1"/>
</dbReference>
<dbReference type="PANTHER" id="PTHR46718">
    <property type="entry name" value="ASPARTATE-SEMIALDEHYDE DEHYDROGENASE"/>
    <property type="match status" value="1"/>
</dbReference>
<dbReference type="Pfam" id="PF02774">
    <property type="entry name" value="Semialdhyde_dhC"/>
    <property type="match status" value="1"/>
</dbReference>
<dbReference type="GO" id="GO:0051287">
    <property type="term" value="F:NAD binding"/>
    <property type="evidence" value="ECO:0007669"/>
    <property type="project" value="InterPro"/>
</dbReference>
<keyword evidence="9" id="KW-0220">Diaminopimelate biosynthesis</keyword>
<comment type="similarity">
    <text evidence="4">Belongs to the aspartate-semialdehyde dehydrogenase family.</text>
</comment>
<evidence type="ECO:0000256" key="4">
    <source>
        <dbReference type="ARBA" id="ARBA00010584"/>
    </source>
</evidence>
<dbReference type="InterPro" id="IPR051823">
    <property type="entry name" value="ASADH-related"/>
</dbReference>
<dbReference type="InterPro" id="IPR000534">
    <property type="entry name" value="Semialdehyde_DH_NAD-bd"/>
</dbReference>
<dbReference type="PANTHER" id="PTHR46718:SF1">
    <property type="entry name" value="ASPARTATE-SEMIALDEHYDE DEHYDROGENASE"/>
    <property type="match status" value="1"/>
</dbReference>
<gene>
    <name evidence="15" type="primary">asd</name>
    <name evidence="15" type="ORF">IPN91_10235</name>
</gene>
<comment type="pathway">
    <text evidence="2">Amino-acid biosynthesis; L-methionine biosynthesis via de novo pathway; L-homoserine from L-aspartate: step 2/3.</text>
</comment>
<keyword evidence="8" id="KW-0521">NADP</keyword>
<dbReference type="Gene3D" id="3.30.360.10">
    <property type="entry name" value="Dihydrodipicolinate Reductase, domain 2"/>
    <property type="match status" value="1"/>
</dbReference>
<evidence type="ECO:0000256" key="8">
    <source>
        <dbReference type="ARBA" id="ARBA00022857"/>
    </source>
</evidence>
<dbReference type="NCBIfam" id="NF006416">
    <property type="entry name" value="PRK08664.1"/>
    <property type="match status" value="1"/>
</dbReference>
<evidence type="ECO:0000259" key="14">
    <source>
        <dbReference type="SMART" id="SM00859"/>
    </source>
</evidence>
<comment type="pathway">
    <text evidence="3">Amino-acid biosynthesis; L-threonine biosynthesis; L-threonine from L-aspartate: step 2/5.</text>
</comment>
<dbReference type="GO" id="GO:0019877">
    <property type="term" value="P:diaminopimelate biosynthetic process"/>
    <property type="evidence" value="ECO:0007669"/>
    <property type="project" value="UniProtKB-KW"/>
</dbReference>
<comment type="function">
    <text evidence="1">Catalyzes the NADPH-dependent formation of L-aspartate-semialdehyde (L-ASA) by the reductive dephosphorylation of L-aspartyl-4-phosphate.</text>
</comment>
<dbReference type="GO" id="GO:0050661">
    <property type="term" value="F:NADP binding"/>
    <property type="evidence" value="ECO:0007669"/>
    <property type="project" value="InterPro"/>
</dbReference>
<organism evidence="15 16">
    <name type="scientific">Candidatus Geothrix odensensis</name>
    <dbReference type="NCBI Taxonomy" id="2954440"/>
    <lineage>
        <taxon>Bacteria</taxon>
        <taxon>Pseudomonadati</taxon>
        <taxon>Acidobacteriota</taxon>
        <taxon>Holophagae</taxon>
        <taxon>Holophagales</taxon>
        <taxon>Holophagaceae</taxon>
        <taxon>Geothrix</taxon>
    </lineage>
</organism>
<name>A0A936K7B3_9BACT</name>